<reference evidence="1 2" key="1">
    <citation type="submission" date="2019-03" db="EMBL/GenBank/DDBJ databases">
        <title>Single cell metagenomics reveals metabolic interactions within the superorganism composed of flagellate Streblomastix strix and complex community of Bacteroidetes bacteria on its surface.</title>
        <authorList>
            <person name="Treitli S.C."/>
            <person name="Kolisko M."/>
            <person name="Husnik F."/>
            <person name="Keeling P."/>
            <person name="Hampl V."/>
        </authorList>
    </citation>
    <scope>NUCLEOTIDE SEQUENCE [LARGE SCALE GENOMIC DNA]</scope>
    <source>
        <strain evidence="1">ST1C</strain>
    </source>
</reference>
<dbReference type="Proteomes" id="UP000324800">
    <property type="component" value="Unassembled WGS sequence"/>
</dbReference>
<evidence type="ECO:0000313" key="2">
    <source>
        <dbReference type="Proteomes" id="UP000324800"/>
    </source>
</evidence>
<gene>
    <name evidence="1" type="ORF">EZS28_036805</name>
</gene>
<name>A0A5J4UB31_9EUKA</name>
<dbReference type="EMBL" id="SNRW01018102">
    <property type="protein sequence ID" value="KAA6367668.1"/>
    <property type="molecule type" value="Genomic_DNA"/>
</dbReference>
<organism evidence="1 2">
    <name type="scientific">Streblomastix strix</name>
    <dbReference type="NCBI Taxonomy" id="222440"/>
    <lineage>
        <taxon>Eukaryota</taxon>
        <taxon>Metamonada</taxon>
        <taxon>Preaxostyla</taxon>
        <taxon>Oxymonadida</taxon>
        <taxon>Streblomastigidae</taxon>
        <taxon>Streblomastix</taxon>
    </lineage>
</organism>
<protein>
    <submittedName>
        <fullName evidence="1">Uncharacterized protein</fullName>
    </submittedName>
</protein>
<sequence length="642" mass="71002">MSDNLYITKFDALEGLVTSETFNDQLLDKADKTDLDNYVTLDTAQSINANKTFNNACRFTSTIDGMSTVTGASFVKSGADDTVVLLGAGGTKPISEFTTTIDDSNYVKKDGDVQDIQGILRKTTLDQPYPEPKDDDYVTLGAVKGEFVSSIYSGSINGNLTANQFIKSDGTNQQLLLANGSTKPLSDFIDSIDSQYFVDKTTDQTIGGNKVFSLEVRAPTFKLPGYSSDYVVMSGAMKNKPHFVLTDDVDQTVTGTKTFSNNVTAPAFIKSDGTDQQVLLANGSTKALSEFGSGSVDDSNYVKKTGQTLQVIKGYFRKSLQDLDGDEPSEDDEDYITKGEVASKFVSIYGGVQQIIGTKHFYDTVTANGFKTPSGTNQQVLLANGYVKPLSEFSGGGGDMSNYVQKTGQTLQVVNGILRKGDDEEEESEDDDDYITRGEYNNKTNNIITSKFYKFYQVMTPPVMFAGYTATQSSLIKINNQMYFFYLVVKPDSTIQAYQDRDICKVNPPPLYTIFCTLNSDYLAIFLNDRYVHFTTQATMKQTSLILLFLNYEMSYEIGSVYLDEALLESAGLLKFPEYYAYIIERDQEPDPPAQRIPIGEQTLQKQVKDNDDILFSTNEEFIPPVSNAPVKLDLSSQLERS</sequence>
<proteinExistence type="predicted"/>
<feature type="non-terminal residue" evidence="1">
    <location>
        <position position="642"/>
    </location>
</feature>
<dbReference type="AlphaFoldDB" id="A0A5J4UB31"/>
<accession>A0A5J4UB31</accession>
<evidence type="ECO:0000313" key="1">
    <source>
        <dbReference type="EMBL" id="KAA6367668.1"/>
    </source>
</evidence>
<comment type="caution">
    <text evidence="1">The sequence shown here is derived from an EMBL/GenBank/DDBJ whole genome shotgun (WGS) entry which is preliminary data.</text>
</comment>